<dbReference type="PROSITE" id="PS51819">
    <property type="entry name" value="VOC"/>
    <property type="match status" value="1"/>
</dbReference>
<reference evidence="2 3" key="1">
    <citation type="submission" date="2006-08" db="EMBL/GenBank/DDBJ databases">
        <title>Complete sequence of Maricaulis maris MCS10.</title>
        <authorList>
            <consortium name="US DOE Joint Genome Institute"/>
            <person name="Copeland A."/>
            <person name="Lucas S."/>
            <person name="Lapidus A."/>
            <person name="Barry K."/>
            <person name="Detter J.C."/>
            <person name="Glavina del Rio T."/>
            <person name="Hammon N."/>
            <person name="Israni S."/>
            <person name="Dalin E."/>
            <person name="Tice H."/>
            <person name="Pitluck S."/>
            <person name="Saunders E."/>
            <person name="Brettin T."/>
            <person name="Bruce D."/>
            <person name="Han C."/>
            <person name="Tapia R."/>
            <person name="Gilna P."/>
            <person name="Schmutz J."/>
            <person name="Larimer F."/>
            <person name="Land M."/>
            <person name="Hauser L."/>
            <person name="Kyrpides N."/>
            <person name="Mikhailova N."/>
            <person name="Viollier P."/>
            <person name="Stephens C."/>
            <person name="Richardson P."/>
        </authorList>
    </citation>
    <scope>NUCLEOTIDE SEQUENCE [LARGE SCALE GENOMIC DNA]</scope>
    <source>
        <strain evidence="2 3">MCS10</strain>
    </source>
</reference>
<dbReference type="Gene3D" id="3.30.720.110">
    <property type="match status" value="1"/>
</dbReference>
<dbReference type="Proteomes" id="UP000001964">
    <property type="component" value="Chromosome"/>
</dbReference>
<keyword evidence="2" id="KW-0223">Dioxygenase</keyword>
<keyword evidence="2" id="KW-0560">Oxidoreductase</keyword>
<dbReference type="OrthoDB" id="9795306at2"/>
<dbReference type="CDD" id="cd07246">
    <property type="entry name" value="VOC_like"/>
    <property type="match status" value="1"/>
</dbReference>
<name>Q0ANS7_MARMM</name>
<gene>
    <name evidence="2" type="ordered locus">Mmar10_1768</name>
</gene>
<dbReference type="InterPro" id="IPR037523">
    <property type="entry name" value="VOC_core"/>
</dbReference>
<dbReference type="SUPFAM" id="SSF54593">
    <property type="entry name" value="Glyoxalase/Bleomycin resistance protein/Dihydroxybiphenyl dioxygenase"/>
    <property type="match status" value="1"/>
</dbReference>
<accession>Q0ANS7</accession>
<proteinExistence type="predicted"/>
<sequence length="151" mass="16443">MSDTSGSSAPAEDAHAPPTSGVAPYLSVRDGAAAIDFYVRAFDAELLERYDFEDKLGHATLRINEGIVMLADEFPQHEAMIGNVAPASLGNRTTFTLNLYVTDADAWFDKAVKAGSDVVRPCTDEFFGRHGKVRDPFGHVWSFVALKPHTV</sequence>
<dbReference type="InterPro" id="IPR004360">
    <property type="entry name" value="Glyas_Fos-R_dOase_dom"/>
</dbReference>
<dbReference type="GO" id="GO:0051213">
    <property type="term" value="F:dioxygenase activity"/>
    <property type="evidence" value="ECO:0007669"/>
    <property type="project" value="UniProtKB-KW"/>
</dbReference>
<evidence type="ECO:0000259" key="1">
    <source>
        <dbReference type="PROSITE" id="PS51819"/>
    </source>
</evidence>
<dbReference type="KEGG" id="mmr:Mmar10_1768"/>
<dbReference type="InterPro" id="IPR029068">
    <property type="entry name" value="Glyas_Bleomycin-R_OHBP_Dase"/>
</dbReference>
<dbReference type="Pfam" id="PF00903">
    <property type="entry name" value="Glyoxalase"/>
    <property type="match status" value="1"/>
</dbReference>
<dbReference type="EMBL" id="CP000449">
    <property type="protein sequence ID" value="ABI66060.1"/>
    <property type="molecule type" value="Genomic_DNA"/>
</dbReference>
<dbReference type="STRING" id="394221.Mmar10_1768"/>
<dbReference type="HOGENOM" id="CLU_046006_11_2_5"/>
<feature type="domain" description="VOC" evidence="1">
    <location>
        <begin position="18"/>
        <end position="146"/>
    </location>
</feature>
<keyword evidence="3" id="KW-1185">Reference proteome</keyword>
<organism evidence="2 3">
    <name type="scientific">Maricaulis maris (strain MCS10)</name>
    <name type="common">Caulobacter maris</name>
    <dbReference type="NCBI Taxonomy" id="394221"/>
    <lineage>
        <taxon>Bacteria</taxon>
        <taxon>Pseudomonadati</taxon>
        <taxon>Pseudomonadota</taxon>
        <taxon>Alphaproteobacteria</taxon>
        <taxon>Maricaulales</taxon>
        <taxon>Maricaulaceae</taxon>
        <taxon>Maricaulis</taxon>
    </lineage>
</organism>
<dbReference type="AlphaFoldDB" id="Q0ANS7"/>
<evidence type="ECO:0000313" key="3">
    <source>
        <dbReference type="Proteomes" id="UP000001964"/>
    </source>
</evidence>
<protein>
    <submittedName>
        <fullName evidence="2">Glyoxalase/bleomycin resistance protein/dioxygenase</fullName>
    </submittedName>
</protein>
<dbReference type="RefSeq" id="WP_011643706.1">
    <property type="nucleotide sequence ID" value="NC_008347.1"/>
</dbReference>
<dbReference type="eggNOG" id="COG2764">
    <property type="taxonomic scope" value="Bacteria"/>
</dbReference>
<evidence type="ECO:0000313" key="2">
    <source>
        <dbReference type="EMBL" id="ABI66060.1"/>
    </source>
</evidence>
<dbReference type="PANTHER" id="PTHR34109:SF1">
    <property type="entry name" value="VOC DOMAIN-CONTAINING PROTEIN"/>
    <property type="match status" value="1"/>
</dbReference>
<dbReference type="Gene3D" id="3.30.720.120">
    <property type="match status" value="1"/>
</dbReference>
<dbReference type="PANTHER" id="PTHR34109">
    <property type="entry name" value="BNAUNNG04460D PROTEIN-RELATED"/>
    <property type="match status" value="1"/>
</dbReference>